<dbReference type="SUPFAM" id="SSF52794">
    <property type="entry name" value="PTS system IIB component-like"/>
    <property type="match status" value="1"/>
</dbReference>
<dbReference type="PROSITE" id="PS51094">
    <property type="entry name" value="PTS_EIIA_TYPE_2"/>
    <property type="match status" value="1"/>
</dbReference>
<evidence type="ECO:0000313" key="9">
    <source>
        <dbReference type="EMBL" id="NYE08987.1"/>
    </source>
</evidence>
<dbReference type="PANTHER" id="PTHR30185">
    <property type="entry name" value="CRYPTIC BETA-GLUCOSIDE BGL OPERON ANTITERMINATOR"/>
    <property type="match status" value="1"/>
</dbReference>
<evidence type="ECO:0000259" key="6">
    <source>
        <dbReference type="PROSITE" id="PS51094"/>
    </source>
</evidence>
<reference evidence="10" key="1">
    <citation type="submission" date="2020-07" db="EMBL/GenBank/DDBJ databases">
        <authorList>
            <person name="Partida-Martinez L."/>
            <person name="Huntemann M."/>
            <person name="Clum A."/>
            <person name="Wang J."/>
            <person name="Palaniappan K."/>
            <person name="Ritter S."/>
            <person name="Chen I.-M."/>
            <person name="Stamatis D."/>
            <person name="Reddy T."/>
            <person name="O'Malley R."/>
            <person name="Daum C."/>
            <person name="Shapiro N."/>
            <person name="Ivanova N."/>
            <person name="Kyrpides N."/>
            <person name="Woyke T."/>
        </authorList>
    </citation>
    <scope>NUCLEOTIDE SEQUENCE [LARGE SCALE GENOMIC DNA]</scope>
    <source>
        <strain evidence="10">AT2.8</strain>
    </source>
</reference>
<dbReference type="Gene3D" id="1.10.1790.10">
    <property type="entry name" value="PRD domain"/>
    <property type="match status" value="1"/>
</dbReference>
<keyword evidence="4" id="KW-0010">Activator</keyword>
<dbReference type="InterPro" id="IPR016152">
    <property type="entry name" value="PTrfase/Anion_transptr"/>
</dbReference>
<evidence type="ECO:0000256" key="2">
    <source>
        <dbReference type="ARBA" id="ARBA00022737"/>
    </source>
</evidence>
<accession>A0A852TNG8</accession>
<dbReference type="SUPFAM" id="SSF55804">
    <property type="entry name" value="Phoshotransferase/anion transport protein"/>
    <property type="match status" value="1"/>
</dbReference>
<dbReference type="Pfam" id="PF05043">
    <property type="entry name" value="Mga"/>
    <property type="match status" value="1"/>
</dbReference>
<dbReference type="Pfam" id="PF00359">
    <property type="entry name" value="PTS_EIIA_2"/>
    <property type="match status" value="1"/>
</dbReference>
<keyword evidence="5" id="KW-0804">Transcription</keyword>
<reference evidence="10" key="2">
    <citation type="submission" date="2020-08" db="EMBL/GenBank/DDBJ databases">
        <title>The Agave Microbiome: Exploring the role of microbial communities in plant adaptations to desert environments.</title>
        <authorList>
            <person name="Partida-Martinez L.P."/>
        </authorList>
    </citation>
    <scope>NUCLEOTIDE SEQUENCE [LARGE SCALE GENOMIC DNA]</scope>
    <source>
        <strain evidence="10">AT2.8</strain>
    </source>
</reference>
<comment type="caution">
    <text evidence="9">The sequence shown here is derived from an EMBL/GenBank/DDBJ whole genome shotgun (WGS) entry which is preliminary data.</text>
</comment>
<dbReference type="AlphaFoldDB" id="A0A852TNG8"/>
<evidence type="ECO:0000313" key="10">
    <source>
        <dbReference type="Proteomes" id="UP000548423"/>
    </source>
</evidence>
<dbReference type="InterPro" id="IPR036388">
    <property type="entry name" value="WH-like_DNA-bd_sf"/>
</dbReference>
<dbReference type="Gene3D" id="3.40.50.2300">
    <property type="match status" value="1"/>
</dbReference>
<dbReference type="PROSITE" id="PS51372">
    <property type="entry name" value="PRD_2"/>
    <property type="match status" value="1"/>
</dbReference>
<keyword evidence="2" id="KW-0677">Repeat</keyword>
<dbReference type="GO" id="GO:0006355">
    <property type="term" value="P:regulation of DNA-templated transcription"/>
    <property type="evidence" value="ECO:0007669"/>
    <property type="project" value="InterPro"/>
</dbReference>
<dbReference type="CDD" id="cd05568">
    <property type="entry name" value="PTS_IIB_bgl_like"/>
    <property type="match status" value="1"/>
</dbReference>
<keyword evidence="1" id="KW-0808">Transferase</keyword>
<evidence type="ECO:0000256" key="4">
    <source>
        <dbReference type="ARBA" id="ARBA00023159"/>
    </source>
</evidence>
<keyword evidence="3" id="KW-0805">Transcription regulation</keyword>
<evidence type="ECO:0000256" key="5">
    <source>
        <dbReference type="ARBA" id="ARBA00023163"/>
    </source>
</evidence>
<dbReference type="CDD" id="cd00211">
    <property type="entry name" value="PTS_IIA_fru"/>
    <property type="match status" value="1"/>
</dbReference>
<dbReference type="InterPro" id="IPR036095">
    <property type="entry name" value="PTS_EIIB-like_sf"/>
</dbReference>
<feature type="domain" description="PRD" evidence="8">
    <location>
        <begin position="292"/>
        <end position="399"/>
    </location>
</feature>
<dbReference type="PANTHER" id="PTHR30185:SF9">
    <property type="entry name" value="MANNITOL-SPECIFIC PHOSPHOTRANSFERASE ENZYME IIA COMPONENT"/>
    <property type="match status" value="1"/>
</dbReference>
<dbReference type="InterPro" id="IPR007737">
    <property type="entry name" value="Mga_HTH"/>
</dbReference>
<dbReference type="InterPro" id="IPR002178">
    <property type="entry name" value="PTS_EIIA_type-2_dom"/>
</dbReference>
<dbReference type="PROSITE" id="PS51099">
    <property type="entry name" value="PTS_EIIB_TYPE_2"/>
    <property type="match status" value="1"/>
</dbReference>
<dbReference type="PROSITE" id="PS00372">
    <property type="entry name" value="PTS_EIIA_TYPE_2_HIS"/>
    <property type="match status" value="1"/>
</dbReference>
<dbReference type="Gene3D" id="1.10.10.10">
    <property type="entry name" value="Winged helix-like DNA-binding domain superfamily/Winged helix DNA-binding domain"/>
    <property type="match status" value="1"/>
</dbReference>
<dbReference type="Gene3D" id="3.40.930.10">
    <property type="entry name" value="Mannitol-specific EII, Chain A"/>
    <property type="match status" value="1"/>
</dbReference>
<evidence type="ECO:0000259" key="7">
    <source>
        <dbReference type="PROSITE" id="PS51099"/>
    </source>
</evidence>
<proteinExistence type="predicted"/>
<sequence length="695" mass="80376">MVLEQRSLQLLDLLIRNESITIGEIEKRLKLTRRQIDYDLVKINNWLVESKVPQLEKLRQKGIIIPSATKRYFIEHLSAKGENHSKTAYVFSEKERKAFIFLLLFNHHDYISLNHFIYSLNISKSTVLKDIKKLDKDLKQYDVSIMYDRSRGYSIGGDEQNLRYCMMRFIIKLLSNPNGTILLDRFISNNQFVQVKDIQPIIQEASQKWSIKFVENRMQEFIYSFIFIISRIKGTNHRLTMELSKSVFKNTNEFQFSEDILSGFTINSTEETAYMCGWILGLSMGNLDKNTNDRTILVELLKGIIDRFESLAGIRFVEQNQDISQLYTHFRPAYYRLLFKLPIVNALLPRIQNEYKEMYKLVEETMKPFNAVFGGQVPNEEIAYLTIHFASIIKNSDEEFIERKTALIVCPSGVGTSAILYKELSTLFPEFKFIKPINIEELDSIHEEIDILFSTVPTAKMISKKTPLVIVNPIMSSLEKIHVIQNVYAQMGKPVYNPPSIQNILGIIEEFADIKDRFGLEKSLYHLFSTNNKIEPQEVKEPLLSEITNEKLIQLNIEVANWQEAIVKAGQPLVDEEKVSPEYIKAMIESAIESGPYIVIAKHVALPHARPEAGSKEIAISMTRLKHPVHFGNPENDPVRYIFCLSAIDNKTHLTAMAELVELLDCRNFYNKFDEASDSKEVYEFILKYEQEANL</sequence>
<evidence type="ECO:0000259" key="8">
    <source>
        <dbReference type="PROSITE" id="PS51372"/>
    </source>
</evidence>
<dbReference type="GO" id="GO:0009401">
    <property type="term" value="P:phosphoenolpyruvate-dependent sugar phosphotransferase system"/>
    <property type="evidence" value="ECO:0007669"/>
    <property type="project" value="InterPro"/>
</dbReference>
<dbReference type="GO" id="GO:0008982">
    <property type="term" value="F:protein-N(PI)-phosphohistidine-sugar phosphotransferase activity"/>
    <property type="evidence" value="ECO:0007669"/>
    <property type="project" value="InterPro"/>
</dbReference>
<dbReference type="SUPFAM" id="SSF63520">
    <property type="entry name" value="PTS-regulatory domain, PRD"/>
    <property type="match status" value="1"/>
</dbReference>
<dbReference type="InterPro" id="IPR013011">
    <property type="entry name" value="PTS_EIIB_2"/>
</dbReference>
<dbReference type="Pfam" id="PF00874">
    <property type="entry name" value="PRD"/>
    <property type="match status" value="1"/>
</dbReference>
<dbReference type="InterPro" id="IPR036634">
    <property type="entry name" value="PRD_sf"/>
</dbReference>
<feature type="domain" description="PTS EIIB type-2" evidence="7">
    <location>
        <begin position="404"/>
        <end position="495"/>
    </location>
</feature>
<protein>
    <submittedName>
        <fullName evidence="9">Transcriptional antiterminator/mannitol/fructose-specific phosphotransferase system IIA component (Ntr-type)</fullName>
    </submittedName>
</protein>
<gene>
    <name evidence="9" type="ORF">F4694_005844</name>
</gene>
<name>A0A852TNG8_9BACI</name>
<dbReference type="InterPro" id="IPR050661">
    <property type="entry name" value="BglG_antiterminators"/>
</dbReference>
<organism evidence="9 10">
    <name type="scientific">Neobacillus niacini</name>
    <dbReference type="NCBI Taxonomy" id="86668"/>
    <lineage>
        <taxon>Bacteria</taxon>
        <taxon>Bacillati</taxon>
        <taxon>Bacillota</taxon>
        <taxon>Bacilli</taxon>
        <taxon>Bacillales</taxon>
        <taxon>Bacillaceae</taxon>
        <taxon>Neobacillus</taxon>
    </lineage>
</organism>
<dbReference type="Proteomes" id="UP000548423">
    <property type="component" value="Unassembled WGS sequence"/>
</dbReference>
<feature type="domain" description="PTS EIIA type-2" evidence="6">
    <location>
        <begin position="546"/>
        <end position="689"/>
    </location>
</feature>
<dbReference type="InterPro" id="IPR011608">
    <property type="entry name" value="PRD"/>
</dbReference>
<evidence type="ECO:0000256" key="1">
    <source>
        <dbReference type="ARBA" id="ARBA00022679"/>
    </source>
</evidence>
<evidence type="ECO:0000256" key="3">
    <source>
        <dbReference type="ARBA" id="ARBA00023015"/>
    </source>
</evidence>
<dbReference type="EMBL" id="JACCBX010000017">
    <property type="protein sequence ID" value="NYE08987.1"/>
    <property type="molecule type" value="Genomic_DNA"/>
</dbReference>